<reference evidence="3" key="1">
    <citation type="submission" date="2019-10" db="EMBL/GenBank/DDBJ databases">
        <title>Draft genome sequece of Microseira wollei NIES-4236.</title>
        <authorList>
            <person name="Yamaguchi H."/>
            <person name="Suzuki S."/>
            <person name="Kawachi M."/>
        </authorList>
    </citation>
    <scope>NUCLEOTIDE SEQUENCE</scope>
    <source>
        <strain evidence="3">NIES-4236</strain>
    </source>
</reference>
<dbReference type="SUPFAM" id="SSF52540">
    <property type="entry name" value="P-loop containing nucleoside triphosphate hydrolases"/>
    <property type="match status" value="1"/>
</dbReference>
<evidence type="ECO:0000259" key="2">
    <source>
        <dbReference type="Pfam" id="PF13304"/>
    </source>
</evidence>
<accession>A0AAV3X8S8</accession>
<evidence type="ECO:0000313" key="3">
    <source>
        <dbReference type="EMBL" id="GET38240.1"/>
    </source>
</evidence>
<proteinExistence type="predicted"/>
<dbReference type="InterPro" id="IPR041685">
    <property type="entry name" value="AAA_GajA/Old/RecF-like"/>
</dbReference>
<dbReference type="PANTHER" id="PTHR40396">
    <property type="entry name" value="ATPASE-LIKE PROTEIN"/>
    <property type="match status" value="1"/>
</dbReference>
<evidence type="ECO:0000259" key="1">
    <source>
        <dbReference type="Pfam" id="PF13175"/>
    </source>
</evidence>
<name>A0AAV3X8S8_9CYAN</name>
<dbReference type="GO" id="GO:0005524">
    <property type="term" value="F:ATP binding"/>
    <property type="evidence" value="ECO:0007669"/>
    <property type="project" value="InterPro"/>
</dbReference>
<dbReference type="InterPro" id="IPR027417">
    <property type="entry name" value="P-loop_NTPase"/>
</dbReference>
<feature type="domain" description="Endonuclease GajA/Old nuclease/RecF-like AAA" evidence="1">
    <location>
        <begin position="1"/>
        <end position="129"/>
    </location>
</feature>
<dbReference type="InterPro" id="IPR003959">
    <property type="entry name" value="ATPase_AAA_core"/>
</dbReference>
<evidence type="ECO:0000313" key="4">
    <source>
        <dbReference type="Proteomes" id="UP001050975"/>
    </source>
</evidence>
<dbReference type="GO" id="GO:0016887">
    <property type="term" value="F:ATP hydrolysis activity"/>
    <property type="evidence" value="ECO:0007669"/>
    <property type="project" value="InterPro"/>
</dbReference>
<keyword evidence="4" id="KW-1185">Reference proteome</keyword>
<dbReference type="Pfam" id="PF13175">
    <property type="entry name" value="AAA_15"/>
    <property type="match status" value="1"/>
</dbReference>
<dbReference type="RefSeq" id="WP_226581152.1">
    <property type="nucleotide sequence ID" value="NZ_BLAY01000041.1"/>
</dbReference>
<sequence>MLKKLILENWKSFRHAVLDIAPLTVLIGTNASGKSNALEALEFLKRTVEGREFQSALVGDLIVPSIRGGVEWAALKPETKFTLKVLIQGEDDSTYYLYSITVETKPQVQLMAESLILIKQTVKSEKETEKEILFQTEPPTPYGAIEAKIYDTNNQGKQAFLREKSILSQLIFQSFPGLLPKDSVVGKLAKGIFIIWETISNIFTLDPIPSKMRSYSPLSPQLLSDASNIAGVLAALPDEQKKQVESTILTYVKHLPEKDIQKIWAEPVGRLNSDAMLYCEEQWIPAQPPMLIDARGMSDGTLRFLGIIAALMTRPEGSQLIVEDVDNGLHPSRSELLVKMLRGIGKKRKIDILVTTHNPSLLDALGREIVPFVVVAHRDTETGKSKLTLVEDIQNFSQMFASACLGKLKENSAIERSVVSSS</sequence>
<protein>
    <submittedName>
        <fullName evidence="3">ATPase-like protein</fullName>
    </submittedName>
</protein>
<dbReference type="Proteomes" id="UP001050975">
    <property type="component" value="Unassembled WGS sequence"/>
</dbReference>
<dbReference type="Gene3D" id="3.40.50.300">
    <property type="entry name" value="P-loop containing nucleotide triphosphate hydrolases"/>
    <property type="match status" value="2"/>
</dbReference>
<gene>
    <name evidence="3" type="ORF">MiSe_29940</name>
</gene>
<organism evidence="3 4">
    <name type="scientific">Microseira wollei NIES-4236</name>
    <dbReference type="NCBI Taxonomy" id="2530354"/>
    <lineage>
        <taxon>Bacteria</taxon>
        <taxon>Bacillati</taxon>
        <taxon>Cyanobacteriota</taxon>
        <taxon>Cyanophyceae</taxon>
        <taxon>Oscillatoriophycideae</taxon>
        <taxon>Aerosakkonematales</taxon>
        <taxon>Aerosakkonemataceae</taxon>
        <taxon>Microseira</taxon>
    </lineage>
</organism>
<feature type="domain" description="ATPase AAA-type core" evidence="2">
    <location>
        <begin position="293"/>
        <end position="363"/>
    </location>
</feature>
<comment type="caution">
    <text evidence="3">The sequence shown here is derived from an EMBL/GenBank/DDBJ whole genome shotgun (WGS) entry which is preliminary data.</text>
</comment>
<dbReference type="Pfam" id="PF13304">
    <property type="entry name" value="AAA_21"/>
    <property type="match status" value="1"/>
</dbReference>
<dbReference type="PANTHER" id="PTHR40396:SF1">
    <property type="entry name" value="ATPASE AAA-TYPE CORE DOMAIN-CONTAINING PROTEIN"/>
    <property type="match status" value="1"/>
</dbReference>
<dbReference type="InterPro" id="IPR014555">
    <property type="entry name" value="RecF-like"/>
</dbReference>
<dbReference type="PIRSF" id="PIRSF029347">
    <property type="entry name" value="RecF"/>
    <property type="match status" value="1"/>
</dbReference>
<dbReference type="AlphaFoldDB" id="A0AAV3X8S8"/>
<dbReference type="EMBL" id="BLAY01000041">
    <property type="protein sequence ID" value="GET38240.1"/>
    <property type="molecule type" value="Genomic_DNA"/>
</dbReference>